<accession>A0A8J8P5R0</accession>
<keyword evidence="5" id="KW-0175">Coiled coil</keyword>
<proteinExistence type="inferred from homology"/>
<dbReference type="EMBL" id="RRYP01001113">
    <property type="protein sequence ID" value="TNV86394.1"/>
    <property type="molecule type" value="Genomic_DNA"/>
</dbReference>
<evidence type="ECO:0000256" key="5">
    <source>
        <dbReference type="SAM" id="Coils"/>
    </source>
</evidence>
<dbReference type="Proteomes" id="UP000785679">
    <property type="component" value="Unassembled WGS sequence"/>
</dbReference>
<comment type="caution">
    <text evidence="6">The sequence shown here is derived from an EMBL/GenBank/DDBJ whole genome shotgun (WGS) entry which is preliminary data.</text>
</comment>
<evidence type="ECO:0000256" key="3">
    <source>
        <dbReference type="ARBA" id="ARBA00023212"/>
    </source>
</evidence>
<keyword evidence="3" id="KW-0206">Cytoskeleton</keyword>
<dbReference type="OrthoDB" id="10254663at2759"/>
<evidence type="ECO:0000313" key="7">
    <source>
        <dbReference type="Proteomes" id="UP000785679"/>
    </source>
</evidence>
<evidence type="ECO:0000256" key="2">
    <source>
        <dbReference type="ARBA" id="ARBA00022490"/>
    </source>
</evidence>
<dbReference type="Gene3D" id="1.10.287.2610">
    <property type="match status" value="1"/>
</dbReference>
<dbReference type="PANTHER" id="PTHR20544:SF0">
    <property type="entry name" value="NUCLEOPROTEIN TPR_MLP1 DOMAIN-CONTAINING PROTEIN"/>
    <property type="match status" value="1"/>
</dbReference>
<feature type="coiled-coil region" evidence="5">
    <location>
        <begin position="1162"/>
        <end position="1356"/>
    </location>
</feature>
<feature type="coiled-coil region" evidence="5">
    <location>
        <begin position="238"/>
        <end position="483"/>
    </location>
</feature>
<dbReference type="PANTHER" id="PTHR20544">
    <property type="entry name" value="CENTROSOMAL PROTEIN CEP135"/>
    <property type="match status" value="1"/>
</dbReference>
<feature type="coiled-coil region" evidence="5">
    <location>
        <begin position="582"/>
        <end position="658"/>
    </location>
</feature>
<protein>
    <recommendedName>
        <fullName evidence="8">Centrosomal protein of 135 kDa</fullName>
    </recommendedName>
</protein>
<evidence type="ECO:0000256" key="4">
    <source>
        <dbReference type="ARBA" id="ARBA00038123"/>
    </source>
</evidence>
<evidence type="ECO:0008006" key="8">
    <source>
        <dbReference type="Google" id="ProtNLM"/>
    </source>
</evidence>
<feature type="coiled-coil region" evidence="5">
    <location>
        <begin position="512"/>
        <end position="553"/>
    </location>
</feature>
<keyword evidence="7" id="KW-1185">Reference proteome</keyword>
<organism evidence="6 7">
    <name type="scientific">Halteria grandinella</name>
    <dbReference type="NCBI Taxonomy" id="5974"/>
    <lineage>
        <taxon>Eukaryota</taxon>
        <taxon>Sar</taxon>
        <taxon>Alveolata</taxon>
        <taxon>Ciliophora</taxon>
        <taxon>Intramacronucleata</taxon>
        <taxon>Spirotrichea</taxon>
        <taxon>Stichotrichia</taxon>
        <taxon>Sporadotrichida</taxon>
        <taxon>Halteriidae</taxon>
        <taxon>Halteria</taxon>
    </lineage>
</organism>
<comment type="subcellular location">
    <subcellularLocation>
        <location evidence="1">Cytoplasm</location>
        <location evidence="1">Cytoskeleton</location>
        <location evidence="1">Microtubule organizing center</location>
        <location evidence="1">Centrosome</location>
        <location evidence="1">Centriole</location>
    </subcellularLocation>
</comment>
<name>A0A8J8P5R0_HALGN</name>
<evidence type="ECO:0000256" key="1">
    <source>
        <dbReference type="ARBA" id="ARBA00004114"/>
    </source>
</evidence>
<dbReference type="GO" id="GO:0005814">
    <property type="term" value="C:centriole"/>
    <property type="evidence" value="ECO:0007669"/>
    <property type="project" value="UniProtKB-SubCell"/>
</dbReference>
<reference evidence="6" key="1">
    <citation type="submission" date="2019-06" db="EMBL/GenBank/DDBJ databases">
        <authorList>
            <person name="Zheng W."/>
        </authorList>
    </citation>
    <scope>NUCLEOTIDE SEQUENCE</scope>
    <source>
        <strain evidence="6">QDHG01</strain>
    </source>
</reference>
<comment type="similarity">
    <text evidence="4">Belongs to the CEP135/TSGA10 family.</text>
</comment>
<dbReference type="InterPro" id="IPR051877">
    <property type="entry name" value="Centriole_BasalBody_StrucProt"/>
</dbReference>
<sequence length="1365" mass="159601">MATTLDIHAEKRFQTLKRRLDALHYSQPLTIESAALAERLLNDLLKTTEGFQKLKKINEELKSQVSNDTLYYEPLKKENERIVKENNDLHLQIIQLKEDSAASLSSLKTSAKQSLAQLTDLQFLSNQKDLKIGELDKRVVEMQGKLERALSKVYSPQANDIVKGLRKEAGQEGNVIARKQEMTLSKGPLQHFDTQNSDPNLSRHTDTSPLFTTHAQQAVWAEELRRADERTQKFKQDIIQGESARKELERRLRDVERSVELRDAEIQRLSKLYQGGQNFEGVKIAFDKQTAEDQIQTLTRQCEFVNQENHRLESEMTEIKELLGICEARDPTDKNRAHLKKLIRELKQRNDQMTQEVKDLTNVVTHLKEGRYNEIESGKFLTEEEIRRLRGDLEAVEREKEELRRENAKMRAESEKVGQYQSAYLSNQKAFQEKLDEVMGDVRAKEEELLAKQRENRDLQDQCERLKEETNVYKGKVANLQRDFQTSQSFLQKLSTDNTSRDDQASYLRERVKVLEGDLEMALREKTDANCEVKRLAQANEGLERALQDAKFNQMRVQGDSQTVNVTAQRLQTQLQGKDQDVQLLLRSKEELEKLVKQVKNEALEAEKKATDYYQQLLKSQENLQVVQSEIRLLSNEITAKQHETAKLEKDRLALERELLQLRPLKNQLENYSQSAQKQIEESVRVEYERSKLASALREISHERDMCKTELAELQAKHTTVTSQNAKLLDQLRLFEKETFELEARIRRGIEIERENHNMTKNVEQQREKEREQARQVEELKGVIRQKDMEIERLSGKQENVTYYQRTLEGEMQQVRADNQRLAEALNQAKTEEVKFEQRKNQYEIEILDLKRTAQMARDDKSKSQSELTQARRDLEEEYAKTKSLQQQLERMQALLESLEHTKGDLVRRLQGVSSEKMSEEQDKQMLMNDVQTYKRELLLKEQEMLDLRRSVEQLDASKDELQSELDAKTEELSLARAQLDKQAREFSNVQHQISSITGKEDTIQRRLGEREHEIKSLREEVQYLRQNLGEQQQIAQAKSSEVAELMEDIQTLTRENKHVNAEFAKACQANEFLKKHTEEMVDRERAAQQSLRAIELEKHDVLSNYRNACLESERLNEAVQGLSMENKEAYNRISLVEKELHGTHLRMRELESREASYISEIHTLERHIDHLSHQLELAHQELRDLQTQRDAVIHDIHTQRQLSHTLELSSQDLQRYLAQLESDKVAMKQQLLDYQREVDVARKQVEMERSRCAELERVVANERRNLHSRELDTSGVSRENGELRLEIDRLNLRIESLQSHIDSLQRYGGGGADTSRDDEEIMRIREENDQCKEFIMRYEQKIQELEAKLRDNDISVDNDGAQSQ</sequence>
<evidence type="ECO:0000313" key="6">
    <source>
        <dbReference type="EMBL" id="TNV86394.1"/>
    </source>
</evidence>
<feature type="coiled-coil region" evidence="5">
    <location>
        <begin position="760"/>
        <end position="1063"/>
    </location>
</feature>
<keyword evidence="2" id="KW-0963">Cytoplasm</keyword>
<gene>
    <name evidence="6" type="ORF">FGO68_gene9638</name>
</gene>